<organism evidence="2 3">
    <name type="scientific">Puccinia coronata f. sp. avenae</name>
    <dbReference type="NCBI Taxonomy" id="200324"/>
    <lineage>
        <taxon>Eukaryota</taxon>
        <taxon>Fungi</taxon>
        <taxon>Dikarya</taxon>
        <taxon>Basidiomycota</taxon>
        <taxon>Pucciniomycotina</taxon>
        <taxon>Pucciniomycetes</taxon>
        <taxon>Pucciniales</taxon>
        <taxon>Pucciniaceae</taxon>
        <taxon>Puccinia</taxon>
    </lineage>
</organism>
<dbReference type="Proteomes" id="UP000235388">
    <property type="component" value="Unassembled WGS sequence"/>
</dbReference>
<protein>
    <submittedName>
        <fullName evidence="2">Uncharacterized protein</fullName>
    </submittedName>
</protein>
<gene>
    <name evidence="2" type="ORF">PCANC_23570</name>
</gene>
<dbReference type="AlphaFoldDB" id="A0A2N5SCF3"/>
<evidence type="ECO:0000256" key="1">
    <source>
        <dbReference type="SAM" id="MobiDB-lite"/>
    </source>
</evidence>
<keyword evidence="3" id="KW-1185">Reference proteome</keyword>
<dbReference type="EMBL" id="PGCJ01001042">
    <property type="protein sequence ID" value="PLW10879.1"/>
    <property type="molecule type" value="Genomic_DNA"/>
</dbReference>
<evidence type="ECO:0000313" key="3">
    <source>
        <dbReference type="Proteomes" id="UP000235388"/>
    </source>
</evidence>
<comment type="caution">
    <text evidence="2">The sequence shown here is derived from an EMBL/GenBank/DDBJ whole genome shotgun (WGS) entry which is preliminary data.</text>
</comment>
<sequence length="103" mass="11075">MTCRPAGAPMTPLNVTLWTAQSKQRQGTTRGGKPTAPSVQRGPHNHGDGSAGVLRKAGRHVVTSRSHAVLVTELSQVWHLSSEFVPLCILQVMLQCHAALVIF</sequence>
<proteinExistence type="predicted"/>
<name>A0A2N5SCF3_9BASI</name>
<feature type="region of interest" description="Disordered" evidence="1">
    <location>
        <begin position="20"/>
        <end position="52"/>
    </location>
</feature>
<evidence type="ECO:0000313" key="2">
    <source>
        <dbReference type="EMBL" id="PLW10879.1"/>
    </source>
</evidence>
<reference evidence="2 3" key="1">
    <citation type="submission" date="2017-11" db="EMBL/GenBank/DDBJ databases">
        <title>De novo assembly and phasing of dikaryotic genomes from two isolates of Puccinia coronata f. sp. avenae, the causal agent of oat crown rust.</title>
        <authorList>
            <person name="Miller M.E."/>
            <person name="Zhang Y."/>
            <person name="Omidvar V."/>
            <person name="Sperschneider J."/>
            <person name="Schwessinger B."/>
            <person name="Raley C."/>
            <person name="Palmer J.M."/>
            <person name="Garnica D."/>
            <person name="Upadhyaya N."/>
            <person name="Rathjen J."/>
            <person name="Taylor J.M."/>
            <person name="Park R.F."/>
            <person name="Dodds P.N."/>
            <person name="Hirsch C.D."/>
            <person name="Kianian S.F."/>
            <person name="Figueroa M."/>
        </authorList>
    </citation>
    <scope>NUCLEOTIDE SEQUENCE [LARGE SCALE GENOMIC DNA]</scope>
    <source>
        <strain evidence="2">12NC29</strain>
    </source>
</reference>
<accession>A0A2N5SCF3</accession>